<proteinExistence type="predicted"/>
<dbReference type="AlphaFoldDB" id="A0A1Y1YHT8"/>
<evidence type="ECO:0000256" key="1">
    <source>
        <dbReference type="SAM" id="MobiDB-lite"/>
    </source>
</evidence>
<sequence>MNTNKLRRVISMETMNTTRKNRSLQKEFKHAFRSVRMKSKEPFELRTAEITLLTTLSQESAAAFESRSCRSLFEELLDDYYLETLGESKNDSITDNYTHNDLKEDFVHYLRSLRPEPSVASSDDGITESSYDESDELHDAVSRPRPHPNKSMEGSSDSRLSPASLSAHLEGREALTDEDDWDSSSVPTIDDDEYSNKSSRSGSLYYQEIFVGKDPGFKGKGKMNHFPYGNAPSLYHSKYIQPQRPARPRIV</sequence>
<feature type="compositionally biased region" description="Low complexity" evidence="1">
    <location>
        <begin position="155"/>
        <end position="167"/>
    </location>
</feature>
<feature type="region of interest" description="Disordered" evidence="1">
    <location>
        <begin position="116"/>
        <end position="200"/>
    </location>
</feature>
<accession>A0A1Y1YHT8</accession>
<reference evidence="2 3" key="1">
    <citation type="submission" date="2016-07" db="EMBL/GenBank/DDBJ databases">
        <title>Pervasive Adenine N6-methylation of Active Genes in Fungi.</title>
        <authorList>
            <consortium name="DOE Joint Genome Institute"/>
            <person name="Mondo S.J."/>
            <person name="Dannebaum R.O."/>
            <person name="Kuo R.C."/>
            <person name="Labutti K."/>
            <person name="Haridas S."/>
            <person name="Kuo A."/>
            <person name="Salamov A."/>
            <person name="Ahrendt S.R."/>
            <person name="Lipzen A."/>
            <person name="Sullivan W."/>
            <person name="Andreopoulos W.B."/>
            <person name="Clum A."/>
            <person name="Lindquist E."/>
            <person name="Daum C."/>
            <person name="Ramamoorthy G.K."/>
            <person name="Gryganskyi A."/>
            <person name="Culley D."/>
            <person name="Magnuson J.K."/>
            <person name="James T.Y."/>
            <person name="O'Malley M.A."/>
            <person name="Stajich J.E."/>
            <person name="Spatafora J.W."/>
            <person name="Visel A."/>
            <person name="Grigoriev I.V."/>
        </authorList>
    </citation>
    <scope>NUCLEOTIDE SEQUENCE [LARGE SCALE GENOMIC DNA]</scope>
    <source>
        <strain evidence="2 3">CBS 931.73</strain>
    </source>
</reference>
<name>A0A1Y1YHT8_9FUNG</name>
<gene>
    <name evidence="2" type="ORF">K493DRAFT_336628</name>
</gene>
<protein>
    <submittedName>
        <fullName evidence="2">Uncharacterized protein</fullName>
    </submittedName>
</protein>
<comment type="caution">
    <text evidence="2">The sequence shown here is derived from an EMBL/GenBank/DDBJ whole genome shotgun (WGS) entry which is preliminary data.</text>
</comment>
<evidence type="ECO:0000313" key="3">
    <source>
        <dbReference type="Proteomes" id="UP000193498"/>
    </source>
</evidence>
<dbReference type="InParanoid" id="A0A1Y1YHT8"/>
<evidence type="ECO:0000313" key="2">
    <source>
        <dbReference type="EMBL" id="ORX97276.1"/>
    </source>
</evidence>
<dbReference type="EMBL" id="MCFE01000136">
    <property type="protein sequence ID" value="ORX97276.1"/>
    <property type="molecule type" value="Genomic_DNA"/>
</dbReference>
<keyword evidence="3" id="KW-1185">Reference proteome</keyword>
<dbReference type="Proteomes" id="UP000193498">
    <property type="component" value="Unassembled WGS sequence"/>
</dbReference>
<organism evidence="2 3">
    <name type="scientific">Basidiobolus meristosporus CBS 931.73</name>
    <dbReference type="NCBI Taxonomy" id="1314790"/>
    <lineage>
        <taxon>Eukaryota</taxon>
        <taxon>Fungi</taxon>
        <taxon>Fungi incertae sedis</taxon>
        <taxon>Zoopagomycota</taxon>
        <taxon>Entomophthoromycotina</taxon>
        <taxon>Basidiobolomycetes</taxon>
        <taxon>Basidiobolales</taxon>
        <taxon>Basidiobolaceae</taxon>
        <taxon>Basidiobolus</taxon>
    </lineage>
</organism>